<evidence type="ECO:0000259" key="1">
    <source>
        <dbReference type="Pfam" id="PF24476"/>
    </source>
</evidence>
<gene>
    <name evidence="2" type="ORF">D0865_04834</name>
</gene>
<organism evidence="2 3">
    <name type="scientific">Hortaea werneckii</name>
    <name type="common">Black yeast</name>
    <name type="synonym">Cladosporium werneckii</name>
    <dbReference type="NCBI Taxonomy" id="91943"/>
    <lineage>
        <taxon>Eukaryota</taxon>
        <taxon>Fungi</taxon>
        <taxon>Dikarya</taxon>
        <taxon>Ascomycota</taxon>
        <taxon>Pezizomycotina</taxon>
        <taxon>Dothideomycetes</taxon>
        <taxon>Dothideomycetidae</taxon>
        <taxon>Mycosphaerellales</taxon>
        <taxon>Teratosphaeriaceae</taxon>
        <taxon>Hortaea</taxon>
    </lineage>
</organism>
<dbReference type="OrthoDB" id="3565018at2759"/>
<protein>
    <recommendedName>
        <fullName evidence="1">DUF7580 domain-containing protein</fullName>
    </recommendedName>
</protein>
<dbReference type="Pfam" id="PF24476">
    <property type="entry name" value="DUF7580"/>
    <property type="match status" value="1"/>
</dbReference>
<dbReference type="PANTHER" id="PTHR35186">
    <property type="entry name" value="ANK_REP_REGION DOMAIN-CONTAINING PROTEIN"/>
    <property type="match status" value="1"/>
</dbReference>
<accession>A0A3M7CQ83</accession>
<comment type="caution">
    <text evidence="2">The sequence shown here is derived from an EMBL/GenBank/DDBJ whole genome shotgun (WGS) entry which is preliminary data.</text>
</comment>
<evidence type="ECO:0000313" key="2">
    <source>
        <dbReference type="EMBL" id="RMY54239.1"/>
    </source>
</evidence>
<sequence>MSRSERVSLAVTISSSMQELLKTEWLARPWPKDEILIPVNQQPNLGTSYTVERPYLVHHFAGAPSIFFSEALTSPCPPPPALQTKQPATGDNRSILTMLGVYIMELWFGKPIETYQTAGQLTVVDALQTWFDKKRDELPIPLETAVSTCLDTQQQDDAVAGLLPEIVRVLAETHKAWRST</sequence>
<reference evidence="2 3" key="1">
    <citation type="journal article" date="2018" name="BMC Genomics">
        <title>Genomic evidence for intraspecific hybridization in a clonal and extremely halotolerant yeast.</title>
        <authorList>
            <person name="Gostincar C."/>
            <person name="Stajich J.E."/>
            <person name="Zupancic J."/>
            <person name="Zalar P."/>
            <person name="Gunde-Cimerman N."/>
        </authorList>
    </citation>
    <scope>NUCLEOTIDE SEQUENCE [LARGE SCALE GENOMIC DNA]</scope>
    <source>
        <strain evidence="2 3">EXF-151</strain>
    </source>
</reference>
<dbReference type="PANTHER" id="PTHR35186:SF4">
    <property type="entry name" value="PRION-INHIBITION AND PROPAGATION HELO DOMAIN-CONTAINING PROTEIN"/>
    <property type="match status" value="1"/>
</dbReference>
<dbReference type="Proteomes" id="UP000270230">
    <property type="component" value="Unassembled WGS sequence"/>
</dbReference>
<proteinExistence type="predicted"/>
<evidence type="ECO:0000313" key="3">
    <source>
        <dbReference type="Proteomes" id="UP000270230"/>
    </source>
</evidence>
<dbReference type="EMBL" id="QWIN01000304">
    <property type="protein sequence ID" value="RMY54239.1"/>
    <property type="molecule type" value="Genomic_DNA"/>
</dbReference>
<feature type="domain" description="DUF7580" evidence="1">
    <location>
        <begin position="4"/>
        <end position="155"/>
    </location>
</feature>
<dbReference type="InterPro" id="IPR056002">
    <property type="entry name" value="DUF7580"/>
</dbReference>
<name>A0A3M7CQ83_HORWE</name>
<dbReference type="AlphaFoldDB" id="A0A3M7CQ83"/>